<evidence type="ECO:0000313" key="3">
    <source>
        <dbReference type="EMBL" id="GFP26992.1"/>
    </source>
</evidence>
<dbReference type="EMBL" id="BLSB01000021">
    <property type="protein sequence ID" value="GFP34758.1"/>
    <property type="molecule type" value="Genomic_DNA"/>
</dbReference>
<organism evidence="3 7">
    <name type="scientific">Candidatus Hakubella thermalkaliphila</name>
    <dbReference type="NCBI Taxonomy" id="2754717"/>
    <lineage>
        <taxon>Bacteria</taxon>
        <taxon>Bacillati</taxon>
        <taxon>Actinomycetota</taxon>
        <taxon>Actinomycetota incertae sedis</taxon>
        <taxon>Candidatus Hakubellales</taxon>
        <taxon>Candidatus Hakubellaceae</taxon>
        <taxon>Candidatus Hakubella</taxon>
    </lineage>
</organism>
<comment type="caution">
    <text evidence="3">The sequence shown here is derived from an EMBL/GenBank/DDBJ whole genome shotgun (WGS) entry which is preliminary data.</text>
</comment>
<dbReference type="GO" id="GO:0070004">
    <property type="term" value="F:cysteine-type exopeptidase activity"/>
    <property type="evidence" value="ECO:0007669"/>
    <property type="project" value="InterPro"/>
</dbReference>
<dbReference type="PANTHER" id="PTHR12994">
    <property type="entry name" value="SECERNIN"/>
    <property type="match status" value="1"/>
</dbReference>
<evidence type="ECO:0000313" key="6">
    <source>
        <dbReference type="Proteomes" id="UP000576480"/>
    </source>
</evidence>
<dbReference type="Proteomes" id="UP000591948">
    <property type="component" value="Unassembled WGS sequence"/>
</dbReference>
<dbReference type="EC" id="3.4.-.-" evidence="1"/>
<evidence type="ECO:0000313" key="5">
    <source>
        <dbReference type="Proteomes" id="UP000543224"/>
    </source>
</evidence>
<proteinExistence type="inferred from homology"/>
<dbReference type="Gene3D" id="3.60.60.10">
    <property type="entry name" value="Penicillin V Acylase, Chain A"/>
    <property type="match status" value="1"/>
</dbReference>
<keyword evidence="1" id="KW-0224">Dipeptidase</keyword>
<evidence type="ECO:0000313" key="4">
    <source>
        <dbReference type="EMBL" id="GFP34758.1"/>
    </source>
</evidence>
<comment type="similarity">
    <text evidence="1">Belongs to the peptidase C69 family.</text>
</comment>
<reference evidence="5 6" key="1">
    <citation type="journal article" date="2020" name="Front. Microbiol.">
        <title>Single-cell genomics of novel Actinobacteria with the Wood-Ljungdahl pathway discovered in a serpentinizing system.</title>
        <authorList>
            <person name="Merino N."/>
            <person name="Kawai M."/>
            <person name="Boyd E.S."/>
            <person name="Colman D.R."/>
            <person name="McGlynn S.E."/>
            <person name="Nealson K.H."/>
            <person name="Kurokawa K."/>
            <person name="Hongoh Y."/>
        </authorList>
    </citation>
    <scope>NUCLEOTIDE SEQUENCE [LARGE SCALE GENOMIC DNA]</scope>
    <source>
        <strain evidence="2 5">S25</strain>
        <strain evidence="3 7">S33</strain>
        <strain evidence="4 6">S43</strain>
    </source>
</reference>
<evidence type="ECO:0000313" key="2">
    <source>
        <dbReference type="EMBL" id="GFP25162.1"/>
    </source>
</evidence>
<keyword evidence="7" id="KW-1185">Reference proteome</keyword>
<dbReference type="Proteomes" id="UP000576480">
    <property type="component" value="Unassembled WGS sequence"/>
</dbReference>
<evidence type="ECO:0000313" key="7">
    <source>
        <dbReference type="Proteomes" id="UP000591948"/>
    </source>
</evidence>
<evidence type="ECO:0000256" key="1">
    <source>
        <dbReference type="RuleBase" id="RU364089"/>
    </source>
</evidence>
<dbReference type="EMBL" id="BLRX01000046">
    <property type="protein sequence ID" value="GFP25162.1"/>
    <property type="molecule type" value="Genomic_DNA"/>
</dbReference>
<dbReference type="InterPro" id="IPR005322">
    <property type="entry name" value="Peptidase_C69"/>
</dbReference>
<dbReference type="EMBL" id="BLRY01000011">
    <property type="protein sequence ID" value="GFP26992.1"/>
    <property type="molecule type" value="Genomic_DNA"/>
</dbReference>
<keyword evidence="1" id="KW-0645">Protease</keyword>
<keyword evidence="1" id="KW-0378">Hydrolase</keyword>
<comment type="catalytic activity">
    <reaction evidence="1">
        <text>an L-aminoacyl-L-amino acid + H2O = 2 an L-alpha-amino acid</text>
        <dbReference type="Rhea" id="RHEA:48940"/>
        <dbReference type="ChEBI" id="CHEBI:15377"/>
        <dbReference type="ChEBI" id="CHEBI:59869"/>
        <dbReference type="ChEBI" id="CHEBI:77460"/>
    </reaction>
</comment>
<dbReference type="AlphaFoldDB" id="A0A6V8P362"/>
<dbReference type="GO" id="GO:0016805">
    <property type="term" value="F:dipeptidase activity"/>
    <property type="evidence" value="ECO:0007669"/>
    <property type="project" value="UniProtKB-KW"/>
</dbReference>
<accession>A0A6V8P362</accession>
<dbReference type="PANTHER" id="PTHR12994:SF17">
    <property type="entry name" value="LD30995P"/>
    <property type="match status" value="1"/>
</dbReference>
<dbReference type="Proteomes" id="UP000543224">
    <property type="component" value="Unassembled WGS sequence"/>
</dbReference>
<name>A0A6V8P362_9ACTN</name>
<sequence>MCDTVVVLGNATADGATILGKNSDREPNEAHHLLRIPGAVHEPGSRVKCTYIEIPQVERTYAVLLARPFWIWGAEMGANEQGVVIGNEAVFTKVPYEKGSGLIGMDLLRLALERARTAREALDVITHLLTEYGQGGNCGFRHATCYHNSFLIADPQSAWVLETAGRQWAALQVRDIRSISNGITIGNQWDMASPDLVKYALDRGWCKRRDDFHFGRCYSDFLFTRFSRSSERQCRTEWLLAAERGRITVETVMSVLRDHGPQADSDWSPAPGITSFNICAHAGFGPIRATQTTGSMVSHLTPAAQTHYVTGTAAPCTSLFKPVWLDTDLPDTGATPSGIYDKAALYWRHEALHRATLRDYATCVDLYQAERAALERQFIKGAEACCNLPGTQRALYSARCFSEADEAEAVWLKRIKTQNVAPKQGWLYSAAWRAFNREAQMPIIG</sequence>
<gene>
    <name evidence="2" type="ORF">HKBW3S25_00620</name>
    <name evidence="3" type="ORF">HKBW3S33_00405</name>
    <name evidence="4" type="ORF">HKBW3S43_00550</name>
</gene>
<dbReference type="Pfam" id="PF03577">
    <property type="entry name" value="Peptidase_C69"/>
    <property type="match status" value="1"/>
</dbReference>
<protein>
    <recommendedName>
        <fullName evidence="1">Dipeptidase</fullName>
        <ecNumber evidence="1">3.4.-.-</ecNumber>
    </recommendedName>
</protein>
<dbReference type="RefSeq" id="WP_176229480.1">
    <property type="nucleotide sequence ID" value="NZ_BLRY01000011.1"/>
</dbReference>
<dbReference type="GO" id="GO:0006508">
    <property type="term" value="P:proteolysis"/>
    <property type="evidence" value="ECO:0007669"/>
    <property type="project" value="UniProtKB-KW"/>
</dbReference>